<keyword evidence="3" id="KW-0808">Transferase</keyword>
<dbReference type="PROSITE" id="PS50011">
    <property type="entry name" value="PROTEIN_KINASE_DOM"/>
    <property type="match status" value="1"/>
</dbReference>
<dbReference type="PANTHER" id="PTHR44329:SF128">
    <property type="entry name" value="SERINE_THREONINE-PROTEIN KINASE STY46"/>
    <property type="match status" value="1"/>
</dbReference>
<organism evidence="3 4">
    <name type="scientific">Platanthera guangdongensis</name>
    <dbReference type="NCBI Taxonomy" id="2320717"/>
    <lineage>
        <taxon>Eukaryota</taxon>
        <taxon>Viridiplantae</taxon>
        <taxon>Streptophyta</taxon>
        <taxon>Embryophyta</taxon>
        <taxon>Tracheophyta</taxon>
        <taxon>Spermatophyta</taxon>
        <taxon>Magnoliopsida</taxon>
        <taxon>Liliopsida</taxon>
        <taxon>Asparagales</taxon>
        <taxon>Orchidaceae</taxon>
        <taxon>Orchidoideae</taxon>
        <taxon>Orchideae</taxon>
        <taxon>Orchidinae</taxon>
        <taxon>Platanthera</taxon>
    </lineage>
</organism>
<dbReference type="SMART" id="SM00220">
    <property type="entry name" value="S_TKc"/>
    <property type="match status" value="1"/>
</dbReference>
<dbReference type="InterPro" id="IPR001245">
    <property type="entry name" value="Ser-Thr/Tyr_kinase_cat_dom"/>
</dbReference>
<dbReference type="InterPro" id="IPR051681">
    <property type="entry name" value="Ser/Thr_Kinases-Pseudokinases"/>
</dbReference>
<feature type="domain" description="Protein kinase" evidence="2">
    <location>
        <begin position="1"/>
        <end position="268"/>
    </location>
</feature>
<dbReference type="GO" id="GO:0016301">
    <property type="term" value="F:kinase activity"/>
    <property type="evidence" value="ECO:0007669"/>
    <property type="project" value="UniProtKB-KW"/>
</dbReference>
<dbReference type="EMBL" id="JBBWWR010000007">
    <property type="protein sequence ID" value="KAK8963482.1"/>
    <property type="molecule type" value="Genomic_DNA"/>
</dbReference>
<evidence type="ECO:0000259" key="2">
    <source>
        <dbReference type="PROSITE" id="PS50011"/>
    </source>
</evidence>
<dbReference type="Gene3D" id="1.10.510.10">
    <property type="entry name" value="Transferase(Phosphotransferase) domain 1"/>
    <property type="match status" value="1"/>
</dbReference>
<evidence type="ECO:0000313" key="3">
    <source>
        <dbReference type="EMBL" id="KAK8963482.1"/>
    </source>
</evidence>
<comment type="caution">
    <text evidence="3">The sequence shown here is derived from an EMBL/GenBank/DDBJ whole genome shotgun (WGS) entry which is preliminary data.</text>
</comment>
<feature type="region of interest" description="Disordered" evidence="1">
    <location>
        <begin position="152"/>
        <end position="171"/>
    </location>
</feature>
<evidence type="ECO:0000256" key="1">
    <source>
        <dbReference type="SAM" id="MobiDB-lite"/>
    </source>
</evidence>
<dbReference type="Proteomes" id="UP001412067">
    <property type="component" value="Unassembled WGS sequence"/>
</dbReference>
<gene>
    <name evidence="3" type="primary">HT1</name>
    <name evidence="3" type="ORF">KSP40_PGU004451</name>
</gene>
<keyword evidence="4" id="KW-1185">Reference proteome</keyword>
<sequence length="409" mass="45269">MSGRENRESRLRVRQITWRSRGCNDFGVEGVQELFVQCARAGTSVGSTGEFLSGGSVYDYLHKKEGFLRLPSLLRVAIDVSKGMNYLHQNNIIHRDVKTANLLMDKNEVVKVADFGVARVKTQSGVMTAETGTYRWMAPEVQPYAVKLFLSPSSHPTPARRKPPPPPPPTNLFVSPTSFPLILQAGVLYRSHNFNLPTQILRFGLRRTPRKDRYGYGYRVRYVSASAGDAGLPSASLPTSKDQVPQLLPDGPPSLQVTGLTITRLELLPAVALPPRDNGQNTISSPEHGGFSRKTVVRIFQSHSDICPRRNWRATSVRYHTTAERYVMRCVITTLTTKGLYRHAVSLPPGGSSQRVMPIKSSTLPPVQVLPLCGSFYRAIPGEIWGVTDVTAGEGSKETGYLERPLEMI</sequence>
<protein>
    <submittedName>
        <fullName evidence="3">Serine/threonine-protein kinase HT1</fullName>
    </submittedName>
</protein>
<accession>A0ABR2MH53</accession>
<keyword evidence="3" id="KW-0418">Kinase</keyword>
<proteinExistence type="predicted"/>
<dbReference type="InterPro" id="IPR008271">
    <property type="entry name" value="Ser/Thr_kinase_AS"/>
</dbReference>
<dbReference type="Pfam" id="PF07714">
    <property type="entry name" value="PK_Tyr_Ser-Thr"/>
    <property type="match status" value="1"/>
</dbReference>
<dbReference type="PROSITE" id="PS00108">
    <property type="entry name" value="PROTEIN_KINASE_ST"/>
    <property type="match status" value="1"/>
</dbReference>
<name>A0ABR2MH53_9ASPA</name>
<dbReference type="InterPro" id="IPR011009">
    <property type="entry name" value="Kinase-like_dom_sf"/>
</dbReference>
<evidence type="ECO:0000313" key="4">
    <source>
        <dbReference type="Proteomes" id="UP001412067"/>
    </source>
</evidence>
<reference evidence="3 4" key="1">
    <citation type="journal article" date="2022" name="Nat. Plants">
        <title>Genomes of leafy and leafless Platanthera orchids illuminate the evolution of mycoheterotrophy.</title>
        <authorList>
            <person name="Li M.H."/>
            <person name="Liu K.W."/>
            <person name="Li Z."/>
            <person name="Lu H.C."/>
            <person name="Ye Q.L."/>
            <person name="Zhang D."/>
            <person name="Wang J.Y."/>
            <person name="Li Y.F."/>
            <person name="Zhong Z.M."/>
            <person name="Liu X."/>
            <person name="Yu X."/>
            <person name="Liu D.K."/>
            <person name="Tu X.D."/>
            <person name="Liu B."/>
            <person name="Hao Y."/>
            <person name="Liao X.Y."/>
            <person name="Jiang Y.T."/>
            <person name="Sun W.H."/>
            <person name="Chen J."/>
            <person name="Chen Y.Q."/>
            <person name="Ai Y."/>
            <person name="Zhai J.W."/>
            <person name="Wu S.S."/>
            <person name="Zhou Z."/>
            <person name="Hsiao Y.Y."/>
            <person name="Wu W.L."/>
            <person name="Chen Y.Y."/>
            <person name="Lin Y.F."/>
            <person name="Hsu J.L."/>
            <person name="Li C.Y."/>
            <person name="Wang Z.W."/>
            <person name="Zhao X."/>
            <person name="Zhong W.Y."/>
            <person name="Ma X.K."/>
            <person name="Ma L."/>
            <person name="Huang J."/>
            <person name="Chen G.Z."/>
            <person name="Huang M.Z."/>
            <person name="Huang L."/>
            <person name="Peng D.H."/>
            <person name="Luo Y.B."/>
            <person name="Zou S.Q."/>
            <person name="Chen S.P."/>
            <person name="Lan S."/>
            <person name="Tsai W.C."/>
            <person name="Van de Peer Y."/>
            <person name="Liu Z.J."/>
        </authorList>
    </citation>
    <scope>NUCLEOTIDE SEQUENCE [LARGE SCALE GENOMIC DNA]</scope>
    <source>
        <strain evidence="3">Lor288</strain>
    </source>
</reference>
<dbReference type="PANTHER" id="PTHR44329">
    <property type="entry name" value="SERINE/THREONINE-PROTEIN KINASE TNNI3K-RELATED"/>
    <property type="match status" value="1"/>
</dbReference>
<dbReference type="InterPro" id="IPR000719">
    <property type="entry name" value="Prot_kinase_dom"/>
</dbReference>
<dbReference type="SUPFAM" id="SSF56112">
    <property type="entry name" value="Protein kinase-like (PK-like)"/>
    <property type="match status" value="1"/>
</dbReference>